<comment type="pathway">
    <text evidence="1 5">Protein modification; protein lipoylation via endogenous pathway; protein N(6)-(lipoyl)lysine from octanoyl-[acyl-carrier-protein]: step 1/2.</text>
</comment>
<dbReference type="GO" id="GO:0009249">
    <property type="term" value="P:protein lipoylation"/>
    <property type="evidence" value="ECO:0007669"/>
    <property type="project" value="InterPro"/>
</dbReference>
<evidence type="ECO:0000313" key="11">
    <source>
        <dbReference type="Proteomes" id="UP000192927"/>
    </source>
</evidence>
<evidence type="ECO:0000256" key="6">
    <source>
        <dbReference type="PIRSR" id="PIRSR016262-1"/>
    </source>
</evidence>
<evidence type="ECO:0000256" key="1">
    <source>
        <dbReference type="ARBA" id="ARBA00004821"/>
    </source>
</evidence>
<dbReference type="NCBIfam" id="TIGR00214">
    <property type="entry name" value="lipB"/>
    <property type="match status" value="1"/>
</dbReference>
<evidence type="ECO:0000256" key="3">
    <source>
        <dbReference type="ARBA" id="ARBA00022679"/>
    </source>
</evidence>
<feature type="site" description="Lowers pKa of active site Cys" evidence="8">
    <location>
        <position position="153"/>
    </location>
</feature>
<reference evidence="11" key="1">
    <citation type="submission" date="2017-03" db="EMBL/GenBank/DDBJ databases">
        <authorList>
            <person name="Sharma R."/>
            <person name="Thines M."/>
        </authorList>
    </citation>
    <scope>NUCLEOTIDE SEQUENCE [LARGE SCALE GENOMIC DNA]</scope>
</reference>
<accession>A0A1W5CUT5</accession>
<dbReference type="EC" id="2.3.1.181" evidence="5"/>
<dbReference type="PROSITE" id="PS51733">
    <property type="entry name" value="BPL_LPL_CATALYTIC"/>
    <property type="match status" value="1"/>
</dbReference>
<organism evidence="10 11">
    <name type="scientific">Lasallia pustulata</name>
    <dbReference type="NCBI Taxonomy" id="136370"/>
    <lineage>
        <taxon>Eukaryota</taxon>
        <taxon>Fungi</taxon>
        <taxon>Dikarya</taxon>
        <taxon>Ascomycota</taxon>
        <taxon>Pezizomycotina</taxon>
        <taxon>Lecanoromycetes</taxon>
        <taxon>OSLEUM clade</taxon>
        <taxon>Umbilicariomycetidae</taxon>
        <taxon>Umbilicariales</taxon>
        <taxon>Umbilicariaceae</taxon>
        <taxon>Lasallia</taxon>
    </lineage>
</organism>
<dbReference type="PROSITE" id="PS01313">
    <property type="entry name" value="LIPB"/>
    <property type="match status" value="1"/>
</dbReference>
<evidence type="ECO:0000259" key="9">
    <source>
        <dbReference type="PROSITE" id="PS51733"/>
    </source>
</evidence>
<dbReference type="GO" id="GO:0033819">
    <property type="term" value="F:lipoyl(octanoyl) transferase activity"/>
    <property type="evidence" value="ECO:0007669"/>
    <property type="project" value="UniProtKB-EC"/>
</dbReference>
<protein>
    <recommendedName>
        <fullName evidence="5">Octanoyltransferase</fullName>
        <ecNumber evidence="5">2.3.1.181</ecNumber>
    </recommendedName>
</protein>
<dbReference type="InterPro" id="IPR004143">
    <property type="entry name" value="BPL_LPL_catalytic"/>
</dbReference>
<dbReference type="CDD" id="cd16444">
    <property type="entry name" value="LipB"/>
    <property type="match status" value="1"/>
</dbReference>
<dbReference type="EMBL" id="FWEW01000357">
    <property type="protein sequence ID" value="SLM34613.1"/>
    <property type="molecule type" value="Genomic_DNA"/>
</dbReference>
<feature type="binding site" evidence="7">
    <location>
        <begin position="89"/>
        <end position="96"/>
    </location>
    <ligand>
        <name>substrate</name>
    </ligand>
</feature>
<evidence type="ECO:0000256" key="4">
    <source>
        <dbReference type="ARBA" id="ARBA00023315"/>
    </source>
</evidence>
<feature type="active site" description="Acyl-thioester intermediate" evidence="6">
    <location>
        <position position="187"/>
    </location>
</feature>
<evidence type="ECO:0000256" key="8">
    <source>
        <dbReference type="PIRSR" id="PIRSR016262-3"/>
    </source>
</evidence>
<sequence length="264" mass="28690">MHLQHLQLPGLTPYLRASAIQLNVVTAHLTHKKLSPALRATTSPPPPLLLTFQTLPTYTCGRREIGNLTAEQVSYLRASGRVEFFEALRGGQTTFHGPGQLTAYLIINLPVHQLTARTHIRLLEDSLIDTCAAYGIKGFTTENPGVWVTDEDKIASVGVHLRRKVTSHGIGLNITTDLAWFDRIVACGLVGKQATSFEKMGMKPEGGVEEVGRVFAGIVARHLVDVEGIKSVSMQEVVGQEVVEAMGLSGSESGWSRAEKRASE</sequence>
<dbReference type="PIRSF" id="PIRSF016262">
    <property type="entry name" value="LPLase"/>
    <property type="match status" value="1"/>
</dbReference>
<dbReference type="UniPathway" id="UPA00538">
    <property type="reaction ID" value="UER00592"/>
</dbReference>
<keyword evidence="4 5" id="KW-0012">Acyltransferase</keyword>
<comment type="similarity">
    <text evidence="2 5">Belongs to the LipB family.</text>
</comment>
<name>A0A1W5CUT5_9LECA</name>
<dbReference type="PANTHER" id="PTHR10993">
    <property type="entry name" value="OCTANOYLTRANSFERASE"/>
    <property type="match status" value="1"/>
</dbReference>
<feature type="binding site" evidence="7">
    <location>
        <begin position="156"/>
        <end position="158"/>
    </location>
    <ligand>
        <name>substrate</name>
    </ligand>
</feature>
<dbReference type="SUPFAM" id="SSF55681">
    <property type="entry name" value="Class II aaRS and biotin synthetases"/>
    <property type="match status" value="1"/>
</dbReference>
<keyword evidence="3 5" id="KW-0808">Transferase</keyword>
<dbReference type="AlphaFoldDB" id="A0A1W5CUT5"/>
<feature type="binding site" evidence="7">
    <location>
        <begin position="169"/>
        <end position="171"/>
    </location>
    <ligand>
        <name>substrate</name>
    </ligand>
</feature>
<dbReference type="InterPro" id="IPR045864">
    <property type="entry name" value="aa-tRNA-synth_II/BPL/LPL"/>
</dbReference>
<keyword evidence="11" id="KW-1185">Reference proteome</keyword>
<comment type="catalytic activity">
    <reaction evidence="5">
        <text>octanoyl-[ACP] + L-lysyl-[protein] = N(6)-octanoyl-L-lysyl-[protein] + holo-[ACP] + H(+)</text>
        <dbReference type="Rhea" id="RHEA:17665"/>
        <dbReference type="Rhea" id="RHEA-COMP:9636"/>
        <dbReference type="Rhea" id="RHEA-COMP:9685"/>
        <dbReference type="Rhea" id="RHEA-COMP:9752"/>
        <dbReference type="Rhea" id="RHEA-COMP:9928"/>
        <dbReference type="ChEBI" id="CHEBI:15378"/>
        <dbReference type="ChEBI" id="CHEBI:29969"/>
        <dbReference type="ChEBI" id="CHEBI:64479"/>
        <dbReference type="ChEBI" id="CHEBI:78463"/>
        <dbReference type="ChEBI" id="CHEBI:78809"/>
        <dbReference type="EC" id="2.3.1.181"/>
    </reaction>
</comment>
<evidence type="ECO:0000256" key="5">
    <source>
        <dbReference type="PIRNR" id="PIRNR016262"/>
    </source>
</evidence>
<evidence type="ECO:0000256" key="2">
    <source>
        <dbReference type="ARBA" id="ARBA00007907"/>
    </source>
</evidence>
<dbReference type="PANTHER" id="PTHR10993:SF7">
    <property type="entry name" value="LIPOYLTRANSFERASE 2, MITOCHONDRIAL-RELATED"/>
    <property type="match status" value="1"/>
</dbReference>
<evidence type="ECO:0000256" key="7">
    <source>
        <dbReference type="PIRSR" id="PIRSR016262-2"/>
    </source>
</evidence>
<comment type="function">
    <text evidence="5">Catalyzes the transfer of endogenously produced octanoic acid from octanoyl-acyl-carrier-protein onto the lipoyl domains of lipoate-dependent enzymes. Lipoyl-ACP can also act as a substrate although octanoyl-ACP is likely to be the physiological substrate.</text>
</comment>
<dbReference type="InterPro" id="IPR000544">
    <property type="entry name" value="Octanoyltransferase"/>
</dbReference>
<dbReference type="Proteomes" id="UP000192927">
    <property type="component" value="Unassembled WGS sequence"/>
</dbReference>
<proteinExistence type="inferred from homology"/>
<evidence type="ECO:0000313" key="10">
    <source>
        <dbReference type="EMBL" id="SLM34613.1"/>
    </source>
</evidence>
<dbReference type="Gene3D" id="3.30.930.10">
    <property type="entry name" value="Bira Bifunctional Protein, Domain 2"/>
    <property type="match status" value="1"/>
</dbReference>
<dbReference type="InterPro" id="IPR020605">
    <property type="entry name" value="Octanoyltransferase_CS"/>
</dbReference>
<feature type="domain" description="BPL/LPL catalytic" evidence="9">
    <location>
        <begin position="43"/>
        <end position="227"/>
    </location>
</feature>
<dbReference type="Pfam" id="PF21948">
    <property type="entry name" value="LplA-B_cat"/>
    <property type="match status" value="1"/>
</dbReference>